<dbReference type="GO" id="GO:0003723">
    <property type="term" value="F:RNA binding"/>
    <property type="evidence" value="ECO:0007669"/>
    <property type="project" value="UniProtKB-UniRule"/>
</dbReference>
<dbReference type="CDD" id="cd00590">
    <property type="entry name" value="RRM_SF"/>
    <property type="match status" value="1"/>
</dbReference>
<organism evidence="6 7">
    <name type="scientific">Dictyostelium firmibasis</name>
    <dbReference type="NCBI Taxonomy" id="79012"/>
    <lineage>
        <taxon>Eukaryota</taxon>
        <taxon>Amoebozoa</taxon>
        <taxon>Evosea</taxon>
        <taxon>Eumycetozoa</taxon>
        <taxon>Dictyostelia</taxon>
        <taxon>Dictyosteliales</taxon>
        <taxon>Dictyosteliaceae</taxon>
        <taxon>Dictyostelium</taxon>
    </lineage>
</organism>
<evidence type="ECO:0000259" key="5">
    <source>
        <dbReference type="PROSITE" id="PS50172"/>
    </source>
</evidence>
<dbReference type="SMART" id="SM00292">
    <property type="entry name" value="BRCT"/>
    <property type="match status" value="1"/>
</dbReference>
<feature type="region of interest" description="Disordered" evidence="3">
    <location>
        <begin position="394"/>
        <end position="414"/>
    </location>
</feature>
<dbReference type="PROSITE" id="PS50172">
    <property type="entry name" value="BRCT"/>
    <property type="match status" value="1"/>
</dbReference>
<evidence type="ECO:0000256" key="1">
    <source>
        <dbReference type="PROSITE-ProRule" id="PRU00176"/>
    </source>
</evidence>
<feature type="domain" description="RRM" evidence="4">
    <location>
        <begin position="534"/>
        <end position="642"/>
    </location>
</feature>
<dbReference type="InterPro" id="IPR000504">
    <property type="entry name" value="RRM_dom"/>
</dbReference>
<reference evidence="6 7" key="1">
    <citation type="submission" date="2023-11" db="EMBL/GenBank/DDBJ databases">
        <title>Dfirmibasis_genome.</title>
        <authorList>
            <person name="Edelbroek B."/>
            <person name="Kjellin J."/>
            <person name="Jerlstrom-Hultqvist J."/>
            <person name="Soderbom F."/>
        </authorList>
    </citation>
    <scope>NUCLEOTIDE SEQUENCE [LARGE SCALE GENOMIC DNA]</scope>
    <source>
        <strain evidence="6 7">TNS-C-14</strain>
    </source>
</reference>
<dbReference type="EMBL" id="JAVFKY010000002">
    <property type="protein sequence ID" value="KAK5581600.1"/>
    <property type="molecule type" value="Genomic_DNA"/>
</dbReference>
<dbReference type="InterPro" id="IPR036420">
    <property type="entry name" value="BRCT_dom_sf"/>
</dbReference>
<feature type="coiled-coil region" evidence="2">
    <location>
        <begin position="434"/>
        <end position="510"/>
    </location>
</feature>
<dbReference type="Gene3D" id="3.30.70.330">
    <property type="match status" value="1"/>
</dbReference>
<evidence type="ECO:0000259" key="4">
    <source>
        <dbReference type="PROSITE" id="PS50102"/>
    </source>
</evidence>
<dbReference type="Pfam" id="PF00533">
    <property type="entry name" value="BRCT"/>
    <property type="match status" value="1"/>
</dbReference>
<keyword evidence="2" id="KW-0175">Coiled coil</keyword>
<evidence type="ECO:0008006" key="8">
    <source>
        <dbReference type="Google" id="ProtNLM"/>
    </source>
</evidence>
<comment type="caution">
    <text evidence="6">The sequence shown here is derived from an EMBL/GenBank/DDBJ whole genome shotgun (WGS) entry which is preliminary data.</text>
</comment>
<feature type="domain" description="BRCT" evidence="5">
    <location>
        <begin position="26"/>
        <end position="111"/>
    </location>
</feature>
<accession>A0AAN7Z293</accession>
<evidence type="ECO:0000256" key="3">
    <source>
        <dbReference type="SAM" id="MobiDB-lite"/>
    </source>
</evidence>
<dbReference type="InterPro" id="IPR001357">
    <property type="entry name" value="BRCT_dom"/>
</dbReference>
<dbReference type="SUPFAM" id="SSF52113">
    <property type="entry name" value="BRCT domain"/>
    <property type="match status" value="1"/>
</dbReference>
<sequence>MASKFKSVNSKSCNNHGESVEEKEEVEQLFFKGKSFCLDFPTSLSPTKKSQYTQFIKKNGGKIDFSITSKTNYYITHHSNIISQSLRTKNALKLNIAILLDTFIYDCFNNKINSLDFINYLYINGVPANETINETVIENSISQTFFFLCDILSTFEHNTKPSLSTNDSLRISSDDSDSCSSFVEEEEEDRLSESSYGLDMFSVNSDSDYHPHITKTLPTITTTTTTTTTTTSTTTTPTKKTIFNPITSTKIFSPTSLISKSSNLFTPTITTASSISSPLISTSTLTTNLFDSITNDINKSNKPLSKFELLLLQKKENADKKKIEIQKIEEEKKRIKDEQLELKRKEKQEKLEVAQKEKQIKIESEKERRKFVLEKTKSSLSPDQLIKLTKSNITVNNNNNNNSNNNNKNNINNKLKSTSFGLQIDHEGIRIKKEQEKQDRLKKVEIEKETKKREKEERTRLYHGNKIELERIEKEEKIRKQKESLEAFLKRQEKRLAKEKKEQKEREELKQNGIDAAVTTTVVVKEPEVDEDLRKLFVGGVNCDDITNKLIDPKKLEKIRERRIQELLKLFDKFGQVQKRTINSSKGLFFITYKDIESCTKAVEFYSTPDNRKFAIEEITKKPKKSPLYNPNQKFYVKLVKSNEKAKKKQFFDKNKIENLKITAKNELQKEEDAEFADWKVAK</sequence>
<dbReference type="InterPro" id="IPR035979">
    <property type="entry name" value="RBD_domain_sf"/>
</dbReference>
<evidence type="ECO:0000313" key="7">
    <source>
        <dbReference type="Proteomes" id="UP001344447"/>
    </source>
</evidence>
<evidence type="ECO:0000256" key="2">
    <source>
        <dbReference type="SAM" id="Coils"/>
    </source>
</evidence>
<feature type="coiled-coil region" evidence="2">
    <location>
        <begin position="311"/>
        <end position="357"/>
    </location>
</feature>
<feature type="compositionally biased region" description="Low complexity" evidence="3">
    <location>
        <begin position="394"/>
        <end position="413"/>
    </location>
</feature>
<dbReference type="SUPFAM" id="SSF54928">
    <property type="entry name" value="RNA-binding domain, RBD"/>
    <property type="match status" value="1"/>
</dbReference>
<dbReference type="Proteomes" id="UP001344447">
    <property type="component" value="Unassembled WGS sequence"/>
</dbReference>
<dbReference type="AlphaFoldDB" id="A0AAN7Z293"/>
<gene>
    <name evidence="6" type="ORF">RB653_001637</name>
</gene>
<keyword evidence="7" id="KW-1185">Reference proteome</keyword>
<keyword evidence="1" id="KW-0694">RNA-binding</keyword>
<dbReference type="InterPro" id="IPR012677">
    <property type="entry name" value="Nucleotide-bd_a/b_plait_sf"/>
</dbReference>
<dbReference type="Gene3D" id="3.40.50.10190">
    <property type="entry name" value="BRCT domain"/>
    <property type="match status" value="1"/>
</dbReference>
<evidence type="ECO:0000313" key="6">
    <source>
        <dbReference type="EMBL" id="KAK5581600.1"/>
    </source>
</evidence>
<name>A0AAN7Z293_9MYCE</name>
<protein>
    <recommendedName>
        <fullName evidence="8">BRCT domain-containing protein</fullName>
    </recommendedName>
</protein>
<dbReference type="PROSITE" id="PS50102">
    <property type="entry name" value="RRM"/>
    <property type="match status" value="1"/>
</dbReference>
<proteinExistence type="predicted"/>